<comment type="caution">
    <text evidence="1">The sequence shown here is derived from an EMBL/GenBank/DDBJ whole genome shotgun (WGS) entry which is preliminary data.</text>
</comment>
<evidence type="ECO:0000313" key="2">
    <source>
        <dbReference type="Proteomes" id="UP001589703"/>
    </source>
</evidence>
<gene>
    <name evidence="1" type="ORF">ACFFRO_30695</name>
</gene>
<protein>
    <recommendedName>
        <fullName evidence="3">AG1 protein</fullName>
    </recommendedName>
</protein>
<sequence length="157" mass="16878">MAWEEWEQLKSRAIEGKTTHLQLNGANGSTGNAGRPDLVVHQDDLGAVGHEAFQLHARLRHQADIAGAGADENGSGTTMQAAAELKSHHFSMGSALETTVSVWTTQVKAVLQALAHISNHLDYSKKTHAHDDAKIAADMRCRDGSPVPVSVLSSYFK</sequence>
<accession>A0ABV5VNS0</accession>
<dbReference type="EMBL" id="JBHMAR010000113">
    <property type="protein sequence ID" value="MFB9739424.1"/>
    <property type="molecule type" value="Genomic_DNA"/>
</dbReference>
<name>A0ABV5VNS0_9ACTN</name>
<evidence type="ECO:0000313" key="1">
    <source>
        <dbReference type="EMBL" id="MFB9739424.1"/>
    </source>
</evidence>
<organism evidence="1 2">
    <name type="scientific">Streptomyces thermocoprophilus</name>
    <dbReference type="NCBI Taxonomy" id="78356"/>
    <lineage>
        <taxon>Bacteria</taxon>
        <taxon>Bacillati</taxon>
        <taxon>Actinomycetota</taxon>
        <taxon>Actinomycetes</taxon>
        <taxon>Kitasatosporales</taxon>
        <taxon>Streptomycetaceae</taxon>
        <taxon>Streptomyces</taxon>
    </lineage>
</organism>
<dbReference type="Proteomes" id="UP001589703">
    <property type="component" value="Unassembled WGS sequence"/>
</dbReference>
<evidence type="ECO:0008006" key="3">
    <source>
        <dbReference type="Google" id="ProtNLM"/>
    </source>
</evidence>
<reference evidence="1 2" key="1">
    <citation type="submission" date="2024-09" db="EMBL/GenBank/DDBJ databases">
        <authorList>
            <person name="Sun Q."/>
            <person name="Mori K."/>
        </authorList>
    </citation>
    <scope>NUCLEOTIDE SEQUENCE [LARGE SCALE GENOMIC DNA]</scope>
    <source>
        <strain evidence="1 2">JCM 10918</strain>
    </source>
</reference>
<keyword evidence="2" id="KW-1185">Reference proteome</keyword>
<dbReference type="RefSeq" id="WP_125500216.1">
    <property type="nucleotide sequence ID" value="NZ_JBHMAR010000113.1"/>
</dbReference>
<proteinExistence type="predicted"/>